<dbReference type="InterPro" id="IPR055170">
    <property type="entry name" value="GFO_IDH_MocA-like_dom"/>
</dbReference>
<feature type="domain" description="Gfo/Idh/MocA-like oxidoreductase N-terminal" evidence="1">
    <location>
        <begin position="11"/>
        <end position="135"/>
    </location>
</feature>
<dbReference type="PANTHER" id="PTHR43708:SF3">
    <property type="entry name" value="OXIDOREDUCTASE"/>
    <property type="match status" value="1"/>
</dbReference>
<dbReference type="RefSeq" id="WP_111321305.1">
    <property type="nucleotide sequence ID" value="NZ_BIFX01000001.1"/>
</dbReference>
<dbReference type="InterPro" id="IPR036291">
    <property type="entry name" value="NAD(P)-bd_dom_sf"/>
</dbReference>
<dbReference type="PANTHER" id="PTHR43708">
    <property type="entry name" value="CONSERVED EXPRESSED OXIDOREDUCTASE (EUROFUNG)"/>
    <property type="match status" value="1"/>
</dbReference>
<name>A0A326U8M9_THEHA</name>
<evidence type="ECO:0000259" key="2">
    <source>
        <dbReference type="Pfam" id="PF22725"/>
    </source>
</evidence>
<dbReference type="Proteomes" id="UP000248806">
    <property type="component" value="Unassembled WGS sequence"/>
</dbReference>
<dbReference type="InterPro" id="IPR000683">
    <property type="entry name" value="Gfo/Idh/MocA-like_OxRdtase_N"/>
</dbReference>
<dbReference type="GO" id="GO:0000166">
    <property type="term" value="F:nucleotide binding"/>
    <property type="evidence" value="ECO:0007669"/>
    <property type="project" value="InterPro"/>
</dbReference>
<dbReference type="Gene3D" id="3.40.50.720">
    <property type="entry name" value="NAD(P)-binding Rossmann-like Domain"/>
    <property type="match status" value="1"/>
</dbReference>
<dbReference type="InterPro" id="IPR051317">
    <property type="entry name" value="Gfo/Idh/MocA_oxidoreduct"/>
</dbReference>
<feature type="domain" description="GFO/IDH/MocA-like oxidoreductase" evidence="2">
    <location>
        <begin position="146"/>
        <end position="277"/>
    </location>
</feature>
<dbReference type="AlphaFoldDB" id="A0A326U8M9"/>
<dbReference type="Pfam" id="PF22725">
    <property type="entry name" value="GFO_IDH_MocA_C3"/>
    <property type="match status" value="1"/>
</dbReference>
<protein>
    <submittedName>
        <fullName evidence="3">Putative dehydrogenase</fullName>
    </submittedName>
</protein>
<evidence type="ECO:0000259" key="1">
    <source>
        <dbReference type="Pfam" id="PF01408"/>
    </source>
</evidence>
<keyword evidence="4" id="KW-1185">Reference proteome</keyword>
<proteinExistence type="predicted"/>
<sequence>MARDVANRRLRAGIVGGGPGSFIGAVHRVAAELDGQASVIAGAMSRDPQKAQEAAAAWYLQRSYASFQEMAEAEAKREDGIDFVIIATPNYMHFPVAKAFLEQGIHVVCDKPMTLTLEEAQELVKLVESKQIIFALSHNYTGYPAVRQARQMVRQGALGDIRKVLVEYIQDWLIEPVERSGNKQAQWRTDPSKSGVAGCVGDIGTHAENLLEFITGLKVTSLCADLSTFVEGRALDDDANMLLRLENGGKGVLTCSQIAAGEENNLSIRIYGSKAGLEWHQQEPNTLLFKPFGQPQQVYRTNMGFMSDESKALSRLPAGHPEGFYEAFANIYRLAIADIRRLERGQPLEGGYPTVQDGLRGLQFIVKAVESSQHGATWVSLD</sequence>
<dbReference type="SUPFAM" id="SSF51735">
    <property type="entry name" value="NAD(P)-binding Rossmann-fold domains"/>
    <property type="match status" value="1"/>
</dbReference>
<comment type="caution">
    <text evidence="3">The sequence shown here is derived from an EMBL/GenBank/DDBJ whole genome shotgun (WGS) entry which is preliminary data.</text>
</comment>
<evidence type="ECO:0000313" key="3">
    <source>
        <dbReference type="EMBL" id="PZW31935.1"/>
    </source>
</evidence>
<organism evidence="3 4">
    <name type="scientific">Thermosporothrix hazakensis</name>
    <dbReference type="NCBI Taxonomy" id="644383"/>
    <lineage>
        <taxon>Bacteria</taxon>
        <taxon>Bacillati</taxon>
        <taxon>Chloroflexota</taxon>
        <taxon>Ktedonobacteria</taxon>
        <taxon>Ktedonobacterales</taxon>
        <taxon>Thermosporotrichaceae</taxon>
        <taxon>Thermosporothrix</taxon>
    </lineage>
</organism>
<dbReference type="SUPFAM" id="SSF55347">
    <property type="entry name" value="Glyceraldehyde-3-phosphate dehydrogenase-like, C-terminal domain"/>
    <property type="match status" value="1"/>
</dbReference>
<reference evidence="3 4" key="1">
    <citation type="submission" date="2018-06" db="EMBL/GenBank/DDBJ databases">
        <title>Genomic Encyclopedia of Archaeal and Bacterial Type Strains, Phase II (KMG-II): from individual species to whole genera.</title>
        <authorList>
            <person name="Goeker M."/>
        </authorList>
    </citation>
    <scope>NUCLEOTIDE SEQUENCE [LARGE SCALE GENOMIC DNA]</scope>
    <source>
        <strain evidence="3 4">ATCC BAA-1881</strain>
    </source>
</reference>
<gene>
    <name evidence="3" type="ORF">EI42_01960</name>
</gene>
<dbReference type="OrthoDB" id="9815825at2"/>
<accession>A0A326U8M9</accession>
<evidence type="ECO:0000313" key="4">
    <source>
        <dbReference type="Proteomes" id="UP000248806"/>
    </source>
</evidence>
<dbReference type="Pfam" id="PF01408">
    <property type="entry name" value="GFO_IDH_MocA"/>
    <property type="match status" value="1"/>
</dbReference>
<dbReference type="Gene3D" id="3.30.360.10">
    <property type="entry name" value="Dihydrodipicolinate Reductase, domain 2"/>
    <property type="match status" value="1"/>
</dbReference>
<dbReference type="EMBL" id="QKUF01000005">
    <property type="protein sequence ID" value="PZW31935.1"/>
    <property type="molecule type" value="Genomic_DNA"/>
</dbReference>